<dbReference type="HOGENOM" id="CLU_2034049_0_0_9"/>
<sequence>MRRFLVISIPIVTIVLFALIMQSGNVLKRPLGNEVGVPKTIEMIIQDIKNDNWDSAINHWDSLSKDWDKVVKRVQFSAERNEIEGLSLSIASLKGAIEAQDKSSGLQLLYQAYEHWEDLGE</sequence>
<dbReference type="OrthoDB" id="1739442at2"/>
<evidence type="ECO:0000313" key="2">
    <source>
        <dbReference type="Proteomes" id="UP000010797"/>
    </source>
</evidence>
<dbReference type="RefSeq" id="WP_015262266.1">
    <property type="nucleotide sequence ID" value="NC_019903.1"/>
</dbReference>
<proteinExistence type="predicted"/>
<accession>L0F9D4</accession>
<dbReference type="Proteomes" id="UP000010797">
    <property type="component" value="Chromosome"/>
</dbReference>
<dbReference type="eggNOG" id="ENOG5032YCW">
    <property type="taxonomic scope" value="Bacteria"/>
</dbReference>
<protein>
    <recommendedName>
        <fullName evidence="3">DUF4363 family protein</fullName>
    </recommendedName>
</protein>
<dbReference type="InterPro" id="IPR025373">
    <property type="entry name" value="DUF4363"/>
</dbReference>
<evidence type="ECO:0008006" key="3">
    <source>
        <dbReference type="Google" id="ProtNLM"/>
    </source>
</evidence>
<keyword evidence="2" id="KW-1185">Reference proteome</keyword>
<reference evidence="2" key="1">
    <citation type="submission" date="2012-02" db="EMBL/GenBank/DDBJ databases">
        <title>Complete sequence of Desulfitobacterium dichloroeliminans LMG P-21439.</title>
        <authorList>
            <person name="Lucas S."/>
            <person name="Han J."/>
            <person name="Lapidus A."/>
            <person name="Cheng J.-F."/>
            <person name="Goodwin L."/>
            <person name="Pitluck S."/>
            <person name="Peters L."/>
            <person name="Ovchinnikova G."/>
            <person name="Teshima H."/>
            <person name="Detter J.C."/>
            <person name="Han C."/>
            <person name="Tapia R."/>
            <person name="Land M."/>
            <person name="Hauser L."/>
            <person name="Kyrpides N."/>
            <person name="Ivanova N."/>
            <person name="Pagani I."/>
            <person name="Kruse T."/>
            <person name="de Vos W.M."/>
            <person name="Boon N."/>
            <person name="Smidt H."/>
            <person name="Woyke T."/>
        </authorList>
    </citation>
    <scope>NUCLEOTIDE SEQUENCE [LARGE SCALE GENOMIC DNA]</scope>
    <source>
        <strain evidence="2">LMG P-21439 / DCA1</strain>
    </source>
</reference>
<dbReference type="KEGG" id="ddl:Desdi_1826"/>
<name>L0F9D4_DESDL</name>
<dbReference type="Pfam" id="PF14276">
    <property type="entry name" value="DUF4363"/>
    <property type="match status" value="1"/>
</dbReference>
<organism evidence="1 2">
    <name type="scientific">Desulfitobacterium dichloroeliminans (strain LMG P-21439 / DCA1)</name>
    <dbReference type="NCBI Taxonomy" id="871963"/>
    <lineage>
        <taxon>Bacteria</taxon>
        <taxon>Bacillati</taxon>
        <taxon>Bacillota</taxon>
        <taxon>Clostridia</taxon>
        <taxon>Eubacteriales</taxon>
        <taxon>Desulfitobacteriaceae</taxon>
        <taxon>Desulfitobacterium</taxon>
    </lineage>
</organism>
<dbReference type="EMBL" id="CP003344">
    <property type="protein sequence ID" value="AGA69276.1"/>
    <property type="molecule type" value="Genomic_DNA"/>
</dbReference>
<evidence type="ECO:0000313" key="1">
    <source>
        <dbReference type="EMBL" id="AGA69276.1"/>
    </source>
</evidence>
<dbReference type="STRING" id="871963.Desdi_1826"/>
<gene>
    <name evidence="1" type="ordered locus">Desdi_1826</name>
</gene>
<dbReference type="AlphaFoldDB" id="L0F9D4"/>